<dbReference type="AlphaFoldDB" id="A0A8C5U824"/>
<reference evidence="4" key="2">
    <citation type="submission" date="2025-09" db="UniProtKB">
        <authorList>
            <consortium name="Ensembl"/>
        </authorList>
    </citation>
    <scope>IDENTIFICATION</scope>
</reference>
<evidence type="ECO:0000313" key="4">
    <source>
        <dbReference type="Ensembl" id="ENSMCSP00000017917.1"/>
    </source>
</evidence>
<sequence length="105" mass="11657">MGLCKCPKRRVTTLFCFEHRVNVCESCLVSAHPKCIVRSYLQWLQDSDYSPQCPLCEAPLGERETVRLVCYGGRGHRGRRGPLFPPPLTSGGGPVALREQPNSEG</sequence>
<keyword evidence="1" id="KW-0931">ER-Golgi transport</keyword>
<dbReference type="InterPro" id="IPR039043">
    <property type="entry name" value="ZFPL1"/>
</dbReference>
<dbReference type="GO" id="GO:0008270">
    <property type="term" value="F:zinc ion binding"/>
    <property type="evidence" value="ECO:0007669"/>
    <property type="project" value="UniProtKB-UniRule"/>
</dbReference>
<keyword evidence="1" id="KW-0333">Golgi apparatus</keyword>
<keyword evidence="1" id="KW-0862">Zinc</keyword>
<evidence type="ECO:0000313" key="5">
    <source>
        <dbReference type="Proteomes" id="UP000694560"/>
    </source>
</evidence>
<feature type="region of interest" description="Disordered" evidence="2">
    <location>
        <begin position="78"/>
        <end position="105"/>
    </location>
</feature>
<dbReference type="Ensembl" id="ENSMCST00000018374.1">
    <property type="protein sequence ID" value="ENSMCSP00000017917.1"/>
    <property type="gene ID" value="ENSMCSG00000012591.1"/>
</dbReference>
<comment type="similarity">
    <text evidence="1">Belongs to the ZFPL1 family.</text>
</comment>
<comment type="domain">
    <text evidence="1">The B box-type and RING-type zinc fingers although degenerate play a central role in function of the protein.</text>
</comment>
<proteinExistence type="inferred from homology"/>
<dbReference type="PANTHER" id="PTHR12981:SF0">
    <property type="entry name" value="ZINC FINGER PROTEIN-LIKE 1"/>
    <property type="match status" value="1"/>
</dbReference>
<accession>A0A8C5U824</accession>
<dbReference type="Pfam" id="PF25993">
    <property type="entry name" value="zf-B_box_ZFPL1"/>
    <property type="match status" value="1"/>
</dbReference>
<keyword evidence="5" id="KW-1185">Reference proteome</keyword>
<comment type="subcellular location">
    <subcellularLocation>
        <location evidence="1">Golgi apparatus</location>
        <location evidence="1">cis-Golgi network membrane</location>
        <topology evidence="1">Single-pass membrane protein</topology>
    </subcellularLocation>
</comment>
<comment type="function">
    <text evidence="1">Required for cis-Golgi integrity and efficient ER to Golgi transport.</text>
</comment>
<protein>
    <recommendedName>
        <fullName evidence="1">Zinc finger protein-like 1</fullName>
    </recommendedName>
</protein>
<keyword evidence="1" id="KW-0863">Zinc-finger</keyword>
<keyword evidence="1" id="KW-0813">Transport</keyword>
<keyword evidence="1" id="KW-0479">Metal-binding</keyword>
<dbReference type="GO" id="GO:0005794">
    <property type="term" value="C:Golgi apparatus"/>
    <property type="evidence" value="ECO:0007669"/>
    <property type="project" value="UniProtKB-SubCell"/>
</dbReference>
<dbReference type="OrthoDB" id="1916590at2759"/>
<organism evidence="4 5">
    <name type="scientific">Malurus cyaneus samueli</name>
    <dbReference type="NCBI Taxonomy" id="2593467"/>
    <lineage>
        <taxon>Eukaryota</taxon>
        <taxon>Metazoa</taxon>
        <taxon>Chordata</taxon>
        <taxon>Craniata</taxon>
        <taxon>Vertebrata</taxon>
        <taxon>Euteleostomi</taxon>
        <taxon>Archelosauria</taxon>
        <taxon>Archosauria</taxon>
        <taxon>Dinosauria</taxon>
        <taxon>Saurischia</taxon>
        <taxon>Theropoda</taxon>
        <taxon>Coelurosauria</taxon>
        <taxon>Aves</taxon>
        <taxon>Neognathae</taxon>
        <taxon>Neoaves</taxon>
        <taxon>Telluraves</taxon>
        <taxon>Australaves</taxon>
        <taxon>Passeriformes</taxon>
        <taxon>Meliphagoidea</taxon>
        <taxon>Maluridae</taxon>
        <taxon>Malurus</taxon>
    </lineage>
</organism>
<reference evidence="4" key="1">
    <citation type="submission" date="2025-08" db="UniProtKB">
        <authorList>
            <consortium name="Ensembl"/>
        </authorList>
    </citation>
    <scope>IDENTIFICATION</scope>
</reference>
<evidence type="ECO:0000256" key="2">
    <source>
        <dbReference type="SAM" id="MobiDB-lite"/>
    </source>
</evidence>
<evidence type="ECO:0000259" key="3">
    <source>
        <dbReference type="Pfam" id="PF25993"/>
    </source>
</evidence>
<dbReference type="Proteomes" id="UP000694560">
    <property type="component" value="Unplaced"/>
</dbReference>
<name>A0A8C5U824_9PASS</name>
<dbReference type="InterPro" id="IPR058731">
    <property type="entry name" value="Znf-B_box_ZFPL1-like"/>
</dbReference>
<evidence type="ECO:0000256" key="1">
    <source>
        <dbReference type="RuleBase" id="RU369078"/>
    </source>
</evidence>
<dbReference type="GO" id="GO:0016192">
    <property type="term" value="P:vesicle-mediated transport"/>
    <property type="evidence" value="ECO:0007669"/>
    <property type="project" value="UniProtKB-KW"/>
</dbReference>
<feature type="domain" description="ZFPL1-like B-box zinc-binding" evidence="3">
    <location>
        <begin position="1"/>
        <end position="46"/>
    </location>
</feature>
<dbReference type="PANTHER" id="PTHR12981">
    <property type="entry name" value="ZINC FINGER PROTEIN-LIKE 1"/>
    <property type="match status" value="1"/>
</dbReference>